<evidence type="ECO:0000313" key="2">
    <source>
        <dbReference type="EMBL" id="KEH17275.1"/>
    </source>
</evidence>
<feature type="chain" id="PRO_5014499000" description="Transmembrane protein" evidence="1">
    <location>
        <begin position="21"/>
        <end position="59"/>
    </location>
</feature>
<name>A0A072TUP7_MEDTR</name>
<dbReference type="AlphaFoldDB" id="A0A072TUP7"/>
<organism evidence="2 4">
    <name type="scientific">Medicago truncatula</name>
    <name type="common">Barrel medic</name>
    <name type="synonym">Medicago tribuloides</name>
    <dbReference type="NCBI Taxonomy" id="3880"/>
    <lineage>
        <taxon>Eukaryota</taxon>
        <taxon>Viridiplantae</taxon>
        <taxon>Streptophyta</taxon>
        <taxon>Embryophyta</taxon>
        <taxon>Tracheophyta</taxon>
        <taxon>Spermatophyta</taxon>
        <taxon>Magnoliopsida</taxon>
        <taxon>eudicotyledons</taxon>
        <taxon>Gunneridae</taxon>
        <taxon>Pentapetalae</taxon>
        <taxon>rosids</taxon>
        <taxon>fabids</taxon>
        <taxon>Fabales</taxon>
        <taxon>Fabaceae</taxon>
        <taxon>Papilionoideae</taxon>
        <taxon>50 kb inversion clade</taxon>
        <taxon>NPAAA clade</taxon>
        <taxon>Hologalegina</taxon>
        <taxon>IRL clade</taxon>
        <taxon>Trifolieae</taxon>
        <taxon>Medicago</taxon>
    </lineage>
</organism>
<protein>
    <recommendedName>
        <fullName evidence="5">Transmembrane protein</fullName>
    </recommendedName>
</protein>
<dbReference type="EnsemblPlants" id="KEH17275">
    <property type="protein sequence ID" value="KEH17275"/>
    <property type="gene ID" value="MTR_0027s0120"/>
</dbReference>
<dbReference type="EMBL" id="KL402752">
    <property type="protein sequence ID" value="KEH17275.1"/>
    <property type="molecule type" value="Genomic_DNA"/>
</dbReference>
<accession>A0A072TUP7</accession>
<feature type="signal peptide" evidence="1">
    <location>
        <begin position="1"/>
        <end position="20"/>
    </location>
</feature>
<evidence type="ECO:0000313" key="4">
    <source>
        <dbReference type="Proteomes" id="UP000002051"/>
    </source>
</evidence>
<keyword evidence="1" id="KW-0732">Signal</keyword>
<reference evidence="2 4" key="1">
    <citation type="journal article" date="2011" name="Nature">
        <title>The Medicago genome provides insight into the evolution of rhizobial symbioses.</title>
        <authorList>
            <person name="Young N.D."/>
            <person name="Debelle F."/>
            <person name="Oldroyd G.E."/>
            <person name="Geurts R."/>
            <person name="Cannon S.B."/>
            <person name="Udvardi M.K."/>
            <person name="Benedito V.A."/>
            <person name="Mayer K.F."/>
            <person name="Gouzy J."/>
            <person name="Schoof H."/>
            <person name="Van de Peer Y."/>
            <person name="Proost S."/>
            <person name="Cook D.R."/>
            <person name="Meyers B.C."/>
            <person name="Spannagl M."/>
            <person name="Cheung F."/>
            <person name="De Mita S."/>
            <person name="Krishnakumar V."/>
            <person name="Gundlach H."/>
            <person name="Zhou S."/>
            <person name="Mudge J."/>
            <person name="Bharti A.K."/>
            <person name="Murray J.D."/>
            <person name="Naoumkina M.A."/>
            <person name="Rosen B."/>
            <person name="Silverstein K.A."/>
            <person name="Tang H."/>
            <person name="Rombauts S."/>
            <person name="Zhao P.X."/>
            <person name="Zhou P."/>
            <person name="Barbe V."/>
            <person name="Bardou P."/>
            <person name="Bechner M."/>
            <person name="Bellec A."/>
            <person name="Berger A."/>
            <person name="Berges H."/>
            <person name="Bidwell S."/>
            <person name="Bisseling T."/>
            <person name="Choisne N."/>
            <person name="Couloux A."/>
            <person name="Denny R."/>
            <person name="Deshpande S."/>
            <person name="Dai X."/>
            <person name="Doyle J.J."/>
            <person name="Dudez A.M."/>
            <person name="Farmer A.D."/>
            <person name="Fouteau S."/>
            <person name="Franken C."/>
            <person name="Gibelin C."/>
            <person name="Gish J."/>
            <person name="Goldstein S."/>
            <person name="Gonzalez A.J."/>
            <person name="Green P.J."/>
            <person name="Hallab A."/>
            <person name="Hartog M."/>
            <person name="Hua A."/>
            <person name="Humphray S.J."/>
            <person name="Jeong D.H."/>
            <person name="Jing Y."/>
            <person name="Jocker A."/>
            <person name="Kenton S.M."/>
            <person name="Kim D.J."/>
            <person name="Klee K."/>
            <person name="Lai H."/>
            <person name="Lang C."/>
            <person name="Lin S."/>
            <person name="Macmil S.L."/>
            <person name="Magdelenat G."/>
            <person name="Matthews L."/>
            <person name="McCorrison J."/>
            <person name="Monaghan E.L."/>
            <person name="Mun J.H."/>
            <person name="Najar F.Z."/>
            <person name="Nicholson C."/>
            <person name="Noirot C."/>
            <person name="O'Bleness M."/>
            <person name="Paule C.R."/>
            <person name="Poulain J."/>
            <person name="Prion F."/>
            <person name="Qin B."/>
            <person name="Qu C."/>
            <person name="Retzel E.F."/>
            <person name="Riddle C."/>
            <person name="Sallet E."/>
            <person name="Samain S."/>
            <person name="Samson N."/>
            <person name="Sanders I."/>
            <person name="Saurat O."/>
            <person name="Scarpelli C."/>
            <person name="Schiex T."/>
            <person name="Segurens B."/>
            <person name="Severin A.J."/>
            <person name="Sherrier D.J."/>
            <person name="Shi R."/>
            <person name="Sims S."/>
            <person name="Singer S.R."/>
            <person name="Sinharoy S."/>
            <person name="Sterck L."/>
            <person name="Viollet A."/>
            <person name="Wang B.B."/>
            <person name="Wang K."/>
            <person name="Wang M."/>
            <person name="Wang X."/>
            <person name="Warfsmann J."/>
            <person name="Weissenbach J."/>
            <person name="White D.D."/>
            <person name="White J.D."/>
            <person name="Wiley G.B."/>
            <person name="Wincker P."/>
            <person name="Xing Y."/>
            <person name="Yang L."/>
            <person name="Yao Z."/>
            <person name="Ying F."/>
            <person name="Zhai J."/>
            <person name="Zhou L."/>
            <person name="Zuber A."/>
            <person name="Denarie J."/>
            <person name="Dixon R.A."/>
            <person name="May G.D."/>
            <person name="Schwartz D.C."/>
            <person name="Rogers J."/>
            <person name="Quetier F."/>
            <person name="Town C.D."/>
            <person name="Roe B.A."/>
        </authorList>
    </citation>
    <scope>NUCLEOTIDE SEQUENCE [LARGE SCALE GENOMIC DNA]</scope>
    <source>
        <strain evidence="2">A17</strain>
        <strain evidence="3 4">cv. Jemalong A17</strain>
    </source>
</reference>
<dbReference type="Proteomes" id="UP000002051">
    <property type="component" value="Unassembled WGS sequence"/>
</dbReference>
<sequence length="59" mass="6688">MTIDHITSFLILPMCRVGLAMHFSVMETQHPITNGWGRVSNLGHPSYSPYKVNSNHYVT</sequence>
<evidence type="ECO:0008006" key="5">
    <source>
        <dbReference type="Google" id="ProtNLM"/>
    </source>
</evidence>
<dbReference type="HOGENOM" id="CLU_2964416_0_0_1"/>
<reference evidence="2 4" key="2">
    <citation type="journal article" date="2014" name="BMC Genomics">
        <title>An improved genome release (version Mt4.0) for the model legume Medicago truncatula.</title>
        <authorList>
            <person name="Tang H."/>
            <person name="Krishnakumar V."/>
            <person name="Bidwell S."/>
            <person name="Rosen B."/>
            <person name="Chan A."/>
            <person name="Zhou S."/>
            <person name="Gentzbittel L."/>
            <person name="Childs K.L."/>
            <person name="Yandell M."/>
            <person name="Gundlach H."/>
            <person name="Mayer K.F."/>
            <person name="Schwartz D.C."/>
            <person name="Town C.D."/>
        </authorList>
    </citation>
    <scope>GENOME REANNOTATION</scope>
    <source>
        <strain evidence="2">A17</strain>
        <strain evidence="3 4">cv. Jemalong A17</strain>
    </source>
</reference>
<gene>
    <name evidence="2" type="ORF">MTR_0027s0120</name>
</gene>
<evidence type="ECO:0000313" key="3">
    <source>
        <dbReference type="EnsemblPlants" id="KEH17275"/>
    </source>
</evidence>
<proteinExistence type="predicted"/>
<reference evidence="3" key="3">
    <citation type="submission" date="2015-06" db="UniProtKB">
        <authorList>
            <consortium name="EnsemblPlants"/>
        </authorList>
    </citation>
    <scope>IDENTIFICATION</scope>
    <source>
        <strain evidence="3">cv. Jemalong A17</strain>
    </source>
</reference>
<evidence type="ECO:0000256" key="1">
    <source>
        <dbReference type="SAM" id="SignalP"/>
    </source>
</evidence>
<keyword evidence="4" id="KW-1185">Reference proteome</keyword>